<keyword evidence="3" id="KW-1185">Reference proteome</keyword>
<feature type="non-terminal residue" evidence="2">
    <location>
        <position position="1"/>
    </location>
</feature>
<feature type="region of interest" description="Disordered" evidence="1">
    <location>
        <begin position="1"/>
        <end position="21"/>
    </location>
</feature>
<dbReference type="Proteomes" id="UP000265520">
    <property type="component" value="Unassembled WGS sequence"/>
</dbReference>
<comment type="caution">
    <text evidence="2">The sequence shown here is derived from an EMBL/GenBank/DDBJ whole genome shotgun (WGS) entry which is preliminary data.</text>
</comment>
<evidence type="ECO:0000256" key="1">
    <source>
        <dbReference type="SAM" id="MobiDB-lite"/>
    </source>
</evidence>
<dbReference type="PANTHER" id="PTHR31448">
    <property type="entry name" value="MYOSIN-BINDING PROTEIN 2"/>
    <property type="match status" value="1"/>
</dbReference>
<feature type="non-terminal residue" evidence="2">
    <location>
        <position position="226"/>
    </location>
</feature>
<dbReference type="PANTHER" id="PTHR31448:SF39">
    <property type="entry name" value="MYOSIN-BINDING PROTEIN 4-RELATED"/>
    <property type="match status" value="1"/>
</dbReference>
<proteinExistence type="predicted"/>
<evidence type="ECO:0000313" key="2">
    <source>
        <dbReference type="EMBL" id="MCI17025.1"/>
    </source>
</evidence>
<reference evidence="2 3" key="1">
    <citation type="journal article" date="2018" name="Front. Plant Sci.">
        <title>Red Clover (Trifolium pratense) and Zigzag Clover (T. medium) - A Picture of Genomic Similarities and Differences.</title>
        <authorList>
            <person name="Dluhosova J."/>
            <person name="Istvanek J."/>
            <person name="Nedelnik J."/>
            <person name="Repkova J."/>
        </authorList>
    </citation>
    <scope>NUCLEOTIDE SEQUENCE [LARGE SCALE GENOMIC DNA]</scope>
    <source>
        <strain evidence="3">cv. 10/8</strain>
        <tissue evidence="2">Leaf</tissue>
    </source>
</reference>
<feature type="compositionally biased region" description="Basic and acidic residues" evidence="1">
    <location>
        <begin position="212"/>
        <end position="226"/>
    </location>
</feature>
<feature type="region of interest" description="Disordered" evidence="1">
    <location>
        <begin position="107"/>
        <end position="226"/>
    </location>
</feature>
<sequence length="226" mass="25150">GGSAYQSLPLSRDLFTRPKGSRPCSCCGKPWKLEPNGFRSMQLKSPGRAVHKPYIPLPRPPRQSRLNHRDNLKRIRDKTLESEGGRRFPPSANVGYTVLRLTSDSESEFQFSDDDYDDDAGSIFHEKIEARNDTVAQSTSESHTERATSDSNPPKPKTSSPKHVPLPEVIKHQDGNDSGVEDFNQPQADQSSSSSDLPELISLDEISSSHVVNREPESEDSKITDH</sequence>
<protein>
    <submittedName>
        <fullName evidence="2">Kinesin-related protein 8-like</fullName>
    </submittedName>
</protein>
<dbReference type="InterPro" id="IPR039306">
    <property type="entry name" value="MYOB"/>
</dbReference>
<accession>A0A392Q1A7</accession>
<dbReference type="EMBL" id="LXQA010103527">
    <property type="protein sequence ID" value="MCI17025.1"/>
    <property type="molecule type" value="Genomic_DNA"/>
</dbReference>
<dbReference type="GO" id="GO:0017022">
    <property type="term" value="F:myosin binding"/>
    <property type="evidence" value="ECO:0007669"/>
    <property type="project" value="InterPro"/>
</dbReference>
<feature type="region of interest" description="Disordered" evidence="1">
    <location>
        <begin position="46"/>
        <end position="71"/>
    </location>
</feature>
<feature type="compositionally biased region" description="Acidic residues" evidence="1">
    <location>
        <begin position="107"/>
        <end position="120"/>
    </location>
</feature>
<name>A0A392Q1A7_9FABA</name>
<dbReference type="AlphaFoldDB" id="A0A392Q1A7"/>
<organism evidence="2 3">
    <name type="scientific">Trifolium medium</name>
    <dbReference type="NCBI Taxonomy" id="97028"/>
    <lineage>
        <taxon>Eukaryota</taxon>
        <taxon>Viridiplantae</taxon>
        <taxon>Streptophyta</taxon>
        <taxon>Embryophyta</taxon>
        <taxon>Tracheophyta</taxon>
        <taxon>Spermatophyta</taxon>
        <taxon>Magnoliopsida</taxon>
        <taxon>eudicotyledons</taxon>
        <taxon>Gunneridae</taxon>
        <taxon>Pentapetalae</taxon>
        <taxon>rosids</taxon>
        <taxon>fabids</taxon>
        <taxon>Fabales</taxon>
        <taxon>Fabaceae</taxon>
        <taxon>Papilionoideae</taxon>
        <taxon>50 kb inversion clade</taxon>
        <taxon>NPAAA clade</taxon>
        <taxon>Hologalegina</taxon>
        <taxon>IRL clade</taxon>
        <taxon>Trifolieae</taxon>
        <taxon>Trifolium</taxon>
    </lineage>
</organism>
<feature type="compositionally biased region" description="Low complexity" evidence="1">
    <location>
        <begin position="149"/>
        <end position="162"/>
    </location>
</feature>
<evidence type="ECO:0000313" key="3">
    <source>
        <dbReference type="Proteomes" id="UP000265520"/>
    </source>
</evidence>